<dbReference type="AlphaFoldDB" id="G3A404"/>
<dbReference type="InterPro" id="IPR027417">
    <property type="entry name" value="P-loop_NTPase"/>
</dbReference>
<dbReference type="InterPro" id="IPR038729">
    <property type="entry name" value="Rad50/SbcC_AAA"/>
</dbReference>
<dbReference type="GO" id="GO:0000731">
    <property type="term" value="P:DNA synthesis involved in DNA repair"/>
    <property type="evidence" value="ECO:0007669"/>
    <property type="project" value="TreeGrafter"/>
</dbReference>
<organism evidence="4">
    <name type="scientific">Ralstonia syzygii R24</name>
    <dbReference type="NCBI Taxonomy" id="907261"/>
    <lineage>
        <taxon>Bacteria</taxon>
        <taxon>Pseudomonadati</taxon>
        <taxon>Pseudomonadota</taxon>
        <taxon>Betaproteobacteria</taxon>
        <taxon>Burkholderiales</taxon>
        <taxon>Burkholderiaceae</taxon>
        <taxon>Ralstonia</taxon>
        <taxon>Ralstonia solanacearum species complex</taxon>
    </lineage>
</organism>
<dbReference type="Pfam" id="PF13476">
    <property type="entry name" value="AAA_23"/>
    <property type="match status" value="1"/>
</dbReference>
<evidence type="ECO:0000256" key="2">
    <source>
        <dbReference type="SAM" id="MobiDB-lite"/>
    </source>
</evidence>
<dbReference type="RefSeq" id="WP_197331725.1">
    <property type="nucleotide sequence ID" value="NZ_CP115944.1"/>
</dbReference>
<reference evidence="4" key="2">
    <citation type="submission" date="2011-04" db="EMBL/GenBank/DDBJ databases">
        <authorList>
            <person name="Genoscope - CEA"/>
        </authorList>
    </citation>
    <scope>NUCLEOTIDE SEQUENCE</scope>
    <source>
        <strain evidence="4">R24</strain>
    </source>
</reference>
<sequence>MMDLPVLERLQIRNYGLYPGLKRDGVFDINLAPGLTVVLGANGLGKSTLVNILFRMLTGPWNVSLPDGYLGTANLLAVPLSPKSRSTFSARVNDAARDAEATIVFTIGARRFSVTRSLQKLDLVRFSVDDAPVSTDEGELKKAVLAASSIDSYGEWIFVLRTMVFFFEDRRMLVWDPTAQRQLLRCLFLEPAEARDWWQAEREILELDTRMRNLHAALSREEKEERKNQSLSKAAPEVRAELTSKETLLQGTLDRQAKLVESIAELDEARRRHRLDALRAAQTLHAAIHELERARLAAVEARYPSADESMRYIFSRLMTDDVCGVCQTPGRQEKRQQMLHAIDTKHCVLCDAKIEPLAGEPINLTDERISALRARVEEAKVTDAASRQSLDTSATDYTVAAKSLIELNTEAADLTADIEALVRQLPPDEQVARRQSDDMIKLKKRVEAMNAELQVKREAFAGKLATYRRQIGEFASQVKAAFDEIARGFLIEDVSLSWTPMRVQLGQAGTSGVVLTPIEYPSFSIEMTGANFSEVQRRDSPEQVSESQREFIDLAFRMALVRVGSQSQTSTIIIDAPESSLDAVFVNRAAKVLTSFANANRTNRLVVTSNLAAGKLIPAMLNTAESDPKARVDRIVDLFNAGVRTRAMTTLRAEYEELREELFTQIDASLQHASLA</sequence>
<reference evidence="4" key="1">
    <citation type="journal article" date="2011" name="PLoS ONE">
        <title>Ralstonia syzygii, the Blood Disease Bacterium and some Asian R. solanacearum strains form a single genomic species despite divergent lifestyles.</title>
        <authorList>
            <person name="Remenant B."/>
            <person name="de Cambiaire J.C."/>
            <person name="Cellier G."/>
            <person name="Jacobs J.M."/>
            <person name="Mangenot S."/>
            <person name="Barbe V."/>
            <person name="Lajus A."/>
            <person name="Vallenet D."/>
            <person name="Medigue C."/>
            <person name="Fegan M."/>
            <person name="Allen C."/>
            <person name="Prior P."/>
        </authorList>
    </citation>
    <scope>NUCLEOTIDE SEQUENCE</scope>
    <source>
        <strain evidence="4">R24</strain>
    </source>
</reference>
<evidence type="ECO:0000256" key="1">
    <source>
        <dbReference type="SAM" id="Coils"/>
    </source>
</evidence>
<gene>
    <name evidence="4" type="ORF">RALSY_30376</name>
</gene>
<evidence type="ECO:0000313" key="4">
    <source>
        <dbReference type="EMBL" id="CCA88625.1"/>
    </source>
</evidence>
<dbReference type="GO" id="GO:0016887">
    <property type="term" value="F:ATP hydrolysis activity"/>
    <property type="evidence" value="ECO:0007669"/>
    <property type="project" value="InterPro"/>
</dbReference>
<dbReference type="SUPFAM" id="SSF52540">
    <property type="entry name" value="P-loop containing nucleoside triphosphate hydrolases"/>
    <property type="match status" value="1"/>
</dbReference>
<dbReference type="PANTHER" id="PTHR32182:SF22">
    <property type="entry name" value="ATP-DEPENDENT ENDONUCLEASE, OLD FAMILY-RELATED"/>
    <property type="match status" value="1"/>
</dbReference>
<evidence type="ECO:0000259" key="3">
    <source>
        <dbReference type="Pfam" id="PF13476"/>
    </source>
</evidence>
<dbReference type="GO" id="GO:0006302">
    <property type="term" value="P:double-strand break repair"/>
    <property type="evidence" value="ECO:0007669"/>
    <property type="project" value="InterPro"/>
</dbReference>
<protein>
    <recommendedName>
        <fullName evidence="3">Rad50/SbcC-type AAA domain-containing protein</fullName>
    </recommendedName>
</protein>
<dbReference type="Gene3D" id="3.40.50.300">
    <property type="entry name" value="P-loop containing nucleotide triphosphate hydrolases"/>
    <property type="match status" value="2"/>
</dbReference>
<name>G3A404_9RALS</name>
<dbReference type="EMBL" id="FR854088">
    <property type="protein sequence ID" value="CCA88625.1"/>
    <property type="molecule type" value="Genomic_DNA"/>
</dbReference>
<proteinExistence type="predicted"/>
<feature type="region of interest" description="Disordered" evidence="2">
    <location>
        <begin position="218"/>
        <end position="238"/>
    </location>
</feature>
<feature type="coiled-coil region" evidence="1">
    <location>
        <begin position="404"/>
        <end position="459"/>
    </location>
</feature>
<accession>G3A404</accession>
<feature type="domain" description="Rad50/SbcC-type AAA" evidence="3">
    <location>
        <begin position="9"/>
        <end position="185"/>
    </location>
</feature>
<dbReference type="PANTHER" id="PTHR32182">
    <property type="entry name" value="DNA REPLICATION AND REPAIR PROTEIN RECF"/>
    <property type="match status" value="1"/>
</dbReference>
<feature type="compositionally biased region" description="Basic and acidic residues" evidence="2">
    <location>
        <begin position="218"/>
        <end position="228"/>
    </location>
</feature>
<keyword evidence="1" id="KW-0175">Coiled coil</keyword>